<organism evidence="2 3">
    <name type="scientific">Rubus argutus</name>
    <name type="common">Southern blackberry</name>
    <dbReference type="NCBI Taxonomy" id="59490"/>
    <lineage>
        <taxon>Eukaryota</taxon>
        <taxon>Viridiplantae</taxon>
        <taxon>Streptophyta</taxon>
        <taxon>Embryophyta</taxon>
        <taxon>Tracheophyta</taxon>
        <taxon>Spermatophyta</taxon>
        <taxon>Magnoliopsida</taxon>
        <taxon>eudicotyledons</taxon>
        <taxon>Gunneridae</taxon>
        <taxon>Pentapetalae</taxon>
        <taxon>rosids</taxon>
        <taxon>fabids</taxon>
        <taxon>Rosales</taxon>
        <taxon>Rosaceae</taxon>
        <taxon>Rosoideae</taxon>
        <taxon>Rosoideae incertae sedis</taxon>
        <taxon>Rubus</taxon>
    </lineage>
</organism>
<name>A0AAW1W691_RUBAR</name>
<accession>A0AAW1W691</accession>
<dbReference type="Gene3D" id="1.20.1280.50">
    <property type="match status" value="1"/>
</dbReference>
<proteinExistence type="predicted"/>
<dbReference type="PROSITE" id="PS50181">
    <property type="entry name" value="FBOX"/>
    <property type="match status" value="1"/>
</dbReference>
<dbReference type="Proteomes" id="UP001457282">
    <property type="component" value="Unassembled WGS sequence"/>
</dbReference>
<dbReference type="SUPFAM" id="SSF81383">
    <property type="entry name" value="F-box domain"/>
    <property type="match status" value="1"/>
</dbReference>
<evidence type="ECO:0000313" key="2">
    <source>
        <dbReference type="EMBL" id="KAK9919331.1"/>
    </source>
</evidence>
<dbReference type="PANTHER" id="PTHR35546">
    <property type="entry name" value="F-BOX PROTEIN INTERACTION DOMAIN PROTEIN-RELATED"/>
    <property type="match status" value="1"/>
</dbReference>
<feature type="domain" description="F-box" evidence="1">
    <location>
        <begin position="1"/>
        <end position="50"/>
    </location>
</feature>
<dbReference type="EMBL" id="JBEDUW010000006">
    <property type="protein sequence ID" value="KAK9919331.1"/>
    <property type="molecule type" value="Genomic_DNA"/>
</dbReference>
<dbReference type="InterPro" id="IPR056592">
    <property type="entry name" value="Beta-prop_At3g26010-like"/>
</dbReference>
<dbReference type="InterPro" id="IPR055290">
    <property type="entry name" value="At3g26010-like"/>
</dbReference>
<sequence>MNIDNLPDALLVEILCRLACNTLAFQCKSVSKRWFNLISTPYFIGRYLRLQRDLQTPILTTLVLFDRFRPSEVFLTSEHPVFQTRSRNFSLGFLPCYQDLEKLAKSMSWPLPIPLQPGSLVPPVVVATYKDLVLCCATTTSQRDYFICNPFTKQWAALPPNPRVYPGVRVALICDPYYFSGEEEHISTQSVIPVNAEYLWKVVRLVPTSSDRKCNFNVDVFSSETREWRELVVLQSRTFYECGYSAVAYNGMLYWYRNDGFKFELDLDLSLSTSGSGDHKIAKCRFIQLPKGLNVQGHSHLVINGGRLHFCKFVLVAGNDDDPDLPAFRVWELKQVVEHQGKFKWLADRVSLTSEDENAHLIKSKMCRSFWVVPFPPNNEDIVYLKWRPNIFTCNLRRGKLEMIEKTEYTGALNRLYPLVFPWWPTPVPTI</sequence>
<dbReference type="PANTHER" id="PTHR35546:SF130">
    <property type="entry name" value="EXPRESSED PROTEIN"/>
    <property type="match status" value="1"/>
</dbReference>
<reference evidence="2 3" key="1">
    <citation type="journal article" date="2023" name="G3 (Bethesda)">
        <title>A chromosome-length genome assembly and annotation of blackberry (Rubus argutus, cv. 'Hillquist').</title>
        <authorList>
            <person name="Bruna T."/>
            <person name="Aryal R."/>
            <person name="Dudchenko O."/>
            <person name="Sargent D.J."/>
            <person name="Mead D."/>
            <person name="Buti M."/>
            <person name="Cavallini A."/>
            <person name="Hytonen T."/>
            <person name="Andres J."/>
            <person name="Pham M."/>
            <person name="Weisz D."/>
            <person name="Mascagni F."/>
            <person name="Usai G."/>
            <person name="Natali L."/>
            <person name="Bassil N."/>
            <person name="Fernandez G.E."/>
            <person name="Lomsadze A."/>
            <person name="Armour M."/>
            <person name="Olukolu B."/>
            <person name="Poorten T."/>
            <person name="Britton C."/>
            <person name="Davik J."/>
            <person name="Ashrafi H."/>
            <person name="Aiden E.L."/>
            <person name="Borodovsky M."/>
            <person name="Worthington M."/>
        </authorList>
    </citation>
    <scope>NUCLEOTIDE SEQUENCE [LARGE SCALE GENOMIC DNA]</scope>
    <source>
        <strain evidence="2">PI 553951</strain>
    </source>
</reference>
<gene>
    <name evidence="2" type="ORF">M0R45_027934</name>
</gene>
<comment type="caution">
    <text evidence="2">The sequence shown here is derived from an EMBL/GenBank/DDBJ whole genome shotgun (WGS) entry which is preliminary data.</text>
</comment>
<dbReference type="Pfam" id="PF24750">
    <property type="entry name" value="b-prop_At3g26010-like"/>
    <property type="match status" value="1"/>
</dbReference>
<protein>
    <recommendedName>
        <fullName evidence="1">F-box domain-containing protein</fullName>
    </recommendedName>
</protein>
<dbReference type="Pfam" id="PF00646">
    <property type="entry name" value="F-box"/>
    <property type="match status" value="1"/>
</dbReference>
<dbReference type="InterPro" id="IPR036047">
    <property type="entry name" value="F-box-like_dom_sf"/>
</dbReference>
<dbReference type="AlphaFoldDB" id="A0AAW1W691"/>
<evidence type="ECO:0000259" key="1">
    <source>
        <dbReference type="PROSITE" id="PS50181"/>
    </source>
</evidence>
<keyword evidence="3" id="KW-1185">Reference proteome</keyword>
<dbReference type="InterPro" id="IPR001810">
    <property type="entry name" value="F-box_dom"/>
</dbReference>
<evidence type="ECO:0000313" key="3">
    <source>
        <dbReference type="Proteomes" id="UP001457282"/>
    </source>
</evidence>